<dbReference type="InterPro" id="IPR004181">
    <property type="entry name" value="Znf_MIZ"/>
</dbReference>
<evidence type="ECO:0000313" key="13">
    <source>
        <dbReference type="EMBL" id="KIW71163.1"/>
    </source>
</evidence>
<evidence type="ECO:0000256" key="4">
    <source>
        <dbReference type="ARBA" id="ARBA00022723"/>
    </source>
</evidence>
<evidence type="ECO:0000256" key="9">
    <source>
        <dbReference type="SAM" id="MobiDB-lite"/>
    </source>
</evidence>
<evidence type="ECO:0000256" key="6">
    <source>
        <dbReference type="ARBA" id="ARBA00022786"/>
    </source>
</evidence>
<feature type="compositionally biased region" description="Low complexity" evidence="9">
    <location>
        <begin position="85"/>
        <end position="107"/>
    </location>
</feature>
<feature type="compositionally biased region" description="Polar residues" evidence="9">
    <location>
        <begin position="399"/>
        <end position="415"/>
    </location>
</feature>
<protein>
    <recommendedName>
        <fullName evidence="15">SP-RING-type domain-containing protein</fullName>
    </recommendedName>
</protein>
<keyword evidence="7" id="KW-0862">Zinc</keyword>
<evidence type="ECO:0000256" key="7">
    <source>
        <dbReference type="ARBA" id="ARBA00022833"/>
    </source>
</evidence>
<keyword evidence="5 8" id="KW-0863">Zinc-finger</keyword>
<dbReference type="Gene3D" id="3.30.40.10">
    <property type="entry name" value="Zinc/RING finger domain, C3HC4 (zinc finger)"/>
    <property type="match status" value="1"/>
</dbReference>
<dbReference type="STRING" id="5601.A0A0D2FS46"/>
<dbReference type="PROSITE" id="PS50800">
    <property type="entry name" value="SAP"/>
    <property type="match status" value="1"/>
</dbReference>
<feature type="region of interest" description="Disordered" evidence="9">
    <location>
        <begin position="392"/>
        <end position="546"/>
    </location>
</feature>
<feature type="compositionally biased region" description="Low complexity" evidence="9">
    <location>
        <begin position="461"/>
        <end position="470"/>
    </location>
</feature>
<dbReference type="UniPathway" id="UPA00886"/>
<dbReference type="PROSITE" id="PS51044">
    <property type="entry name" value="ZF_SP_RING"/>
    <property type="match status" value="1"/>
</dbReference>
<dbReference type="Pfam" id="PF02891">
    <property type="entry name" value="zf-MIZ"/>
    <property type="match status" value="1"/>
</dbReference>
<dbReference type="SMART" id="SM00513">
    <property type="entry name" value="SAP"/>
    <property type="match status" value="1"/>
</dbReference>
<dbReference type="Pfam" id="PF14324">
    <property type="entry name" value="PINIT"/>
    <property type="match status" value="1"/>
</dbReference>
<dbReference type="InterPro" id="IPR013083">
    <property type="entry name" value="Znf_RING/FYVE/PHD"/>
</dbReference>
<feature type="region of interest" description="Disordered" evidence="9">
    <location>
        <begin position="85"/>
        <end position="116"/>
    </location>
</feature>
<feature type="compositionally biased region" description="Acidic residues" evidence="9">
    <location>
        <begin position="416"/>
        <end position="426"/>
    </location>
</feature>
<dbReference type="AlphaFoldDB" id="A0A0D2FS46"/>
<dbReference type="InterPro" id="IPR003034">
    <property type="entry name" value="SAP_dom"/>
</dbReference>
<evidence type="ECO:0000256" key="5">
    <source>
        <dbReference type="ARBA" id="ARBA00022771"/>
    </source>
</evidence>
<evidence type="ECO:0000259" key="11">
    <source>
        <dbReference type="PROSITE" id="PS51044"/>
    </source>
</evidence>
<organism evidence="13 14">
    <name type="scientific">Phialophora macrospora</name>
    <dbReference type="NCBI Taxonomy" id="1851006"/>
    <lineage>
        <taxon>Eukaryota</taxon>
        <taxon>Fungi</taxon>
        <taxon>Dikarya</taxon>
        <taxon>Ascomycota</taxon>
        <taxon>Pezizomycotina</taxon>
        <taxon>Eurotiomycetes</taxon>
        <taxon>Chaetothyriomycetidae</taxon>
        <taxon>Chaetothyriales</taxon>
        <taxon>Herpotrichiellaceae</taxon>
        <taxon>Phialophora</taxon>
    </lineage>
</organism>
<evidence type="ECO:0000256" key="2">
    <source>
        <dbReference type="ARBA" id="ARBA00005383"/>
    </source>
</evidence>
<keyword evidence="4" id="KW-0479">Metal-binding</keyword>
<dbReference type="GO" id="GO:0008270">
    <property type="term" value="F:zinc ion binding"/>
    <property type="evidence" value="ECO:0007669"/>
    <property type="project" value="UniProtKB-KW"/>
</dbReference>
<evidence type="ECO:0000259" key="10">
    <source>
        <dbReference type="PROSITE" id="PS50800"/>
    </source>
</evidence>
<dbReference type="PROSITE" id="PS51466">
    <property type="entry name" value="PINIT"/>
    <property type="match status" value="1"/>
</dbReference>
<name>A0A0D2FS46_9EURO</name>
<dbReference type="PANTHER" id="PTHR10782">
    <property type="entry name" value="ZINC FINGER MIZ DOMAIN-CONTAINING PROTEIN"/>
    <property type="match status" value="1"/>
</dbReference>
<feature type="compositionally biased region" description="Low complexity" evidence="9">
    <location>
        <begin position="499"/>
        <end position="512"/>
    </location>
</feature>
<reference evidence="13 14" key="1">
    <citation type="submission" date="2015-01" db="EMBL/GenBank/DDBJ databases">
        <title>The Genome Sequence of Capronia semiimmersa CBS27337.</title>
        <authorList>
            <consortium name="The Broad Institute Genomics Platform"/>
            <person name="Cuomo C."/>
            <person name="de Hoog S."/>
            <person name="Gorbushina A."/>
            <person name="Stielow B."/>
            <person name="Teixiera M."/>
            <person name="Abouelleil A."/>
            <person name="Chapman S.B."/>
            <person name="Priest M."/>
            <person name="Young S.K."/>
            <person name="Wortman J."/>
            <person name="Nusbaum C."/>
            <person name="Birren B."/>
        </authorList>
    </citation>
    <scope>NUCLEOTIDE SEQUENCE [LARGE SCALE GENOMIC DNA]</scope>
    <source>
        <strain evidence="13 14">CBS 27337</strain>
    </source>
</reference>
<dbReference type="Proteomes" id="UP000054266">
    <property type="component" value="Unassembled WGS sequence"/>
</dbReference>
<feature type="domain" description="SP-RING-type" evidence="11">
    <location>
        <begin position="303"/>
        <end position="384"/>
    </location>
</feature>
<feature type="compositionally biased region" description="Pro residues" evidence="9">
    <location>
        <begin position="524"/>
        <end position="537"/>
    </location>
</feature>
<gene>
    <name evidence="13" type="ORF">PV04_03360</name>
</gene>
<keyword evidence="6" id="KW-0833">Ubl conjugation pathway</keyword>
<evidence type="ECO:0008006" key="15">
    <source>
        <dbReference type="Google" id="ProtNLM"/>
    </source>
</evidence>
<feature type="domain" description="SAP" evidence="10">
    <location>
        <begin position="20"/>
        <end position="54"/>
    </location>
</feature>
<comment type="similarity">
    <text evidence="2">Belongs to the PIAS family.</text>
</comment>
<evidence type="ECO:0000259" key="12">
    <source>
        <dbReference type="PROSITE" id="PS51466"/>
    </source>
</evidence>
<proteinExistence type="inferred from homology"/>
<dbReference type="GO" id="GO:0016925">
    <property type="term" value="P:protein sumoylation"/>
    <property type="evidence" value="ECO:0007669"/>
    <property type="project" value="UniProtKB-UniPathway"/>
</dbReference>
<feature type="domain" description="PINIT" evidence="12">
    <location>
        <begin position="112"/>
        <end position="273"/>
    </location>
</feature>
<dbReference type="GO" id="GO:0000785">
    <property type="term" value="C:chromatin"/>
    <property type="evidence" value="ECO:0007669"/>
    <property type="project" value="TreeGrafter"/>
</dbReference>
<evidence type="ECO:0000256" key="1">
    <source>
        <dbReference type="ARBA" id="ARBA00004718"/>
    </source>
</evidence>
<evidence type="ECO:0000256" key="8">
    <source>
        <dbReference type="PROSITE-ProRule" id="PRU00452"/>
    </source>
</evidence>
<accession>A0A0D2FS46</accession>
<dbReference type="PANTHER" id="PTHR10782:SF100">
    <property type="entry name" value="LIGASE SIZA, PUTATIVE (AFU_ORTHOLOGUE AFUA_6G05240)-RELATED"/>
    <property type="match status" value="1"/>
</dbReference>
<dbReference type="Gene3D" id="2.60.120.780">
    <property type="entry name" value="PINIT domain"/>
    <property type="match status" value="1"/>
</dbReference>
<sequence>MSGYPDTQAHDDVRAMIASVKTLTVEKLKNILRFEGLPLSGVKSELQIRTIAHIEKMRNGGDVTGLNRIRGFIRSGSLSYNNSNSFSSPYSRHTPTSSASPSFSSPTGHNSFNMSSNSPFGTSRAITFKPSPFYTITRSLTQTQRCGAKEGSRETVRLTVMLPPEIIDKLNNDPSCRIMVFCASEPVGHYPTDACDIAFPHTVELKCNGDDVKTNLRGLKNRPGSTRPADVTSMMRTKPANYPNSVEMVYAMTTKAKSTAQAFYIVVNLVSKKSIDALVSRIRHGRMISKEQVIREMRRRAEDPDEIVATSTVLSLKDPVGYTRITTPCRGIGCSHVQSFDAACYLQLQEQAPTWLCPICNKAVPWESLALDQYVNDILNLTPRDVEAVTLEPDGSWHLPNQTDTAGGRTANPTPSDDEDDDDLVEIGDGPGHRQPKLETLTPHSVRTPPLSSREDSTAPSASRRSTNSNKRSRDVIDLTLSEDEDDSGPPPKARRTESVSSDRIISSSRSRWPLAPSERHYFNPPPPGPPPGPPPFNFDRFNPTL</sequence>
<dbReference type="InterPro" id="IPR038654">
    <property type="entry name" value="PINIT_sf"/>
</dbReference>
<evidence type="ECO:0000256" key="3">
    <source>
        <dbReference type="ARBA" id="ARBA00022679"/>
    </source>
</evidence>
<comment type="pathway">
    <text evidence="1">Protein modification; protein sumoylation.</text>
</comment>
<dbReference type="GO" id="GO:0061665">
    <property type="term" value="F:SUMO ligase activity"/>
    <property type="evidence" value="ECO:0007669"/>
    <property type="project" value="TreeGrafter"/>
</dbReference>
<keyword evidence="3" id="KW-0808">Transferase</keyword>
<keyword evidence="14" id="KW-1185">Reference proteome</keyword>
<dbReference type="EMBL" id="KN846957">
    <property type="protein sequence ID" value="KIW71163.1"/>
    <property type="molecule type" value="Genomic_DNA"/>
</dbReference>
<dbReference type="InterPro" id="IPR023321">
    <property type="entry name" value="PINIT"/>
</dbReference>
<dbReference type="Pfam" id="PF02037">
    <property type="entry name" value="SAP"/>
    <property type="match status" value="1"/>
</dbReference>
<evidence type="ECO:0000313" key="14">
    <source>
        <dbReference type="Proteomes" id="UP000054266"/>
    </source>
</evidence>